<dbReference type="PROSITE" id="PS01229">
    <property type="entry name" value="COF_2"/>
    <property type="match status" value="1"/>
</dbReference>
<dbReference type="InterPro" id="IPR001757">
    <property type="entry name" value="P_typ_ATPase"/>
</dbReference>
<dbReference type="Pfam" id="PF00403">
    <property type="entry name" value="HMA"/>
    <property type="match status" value="1"/>
</dbReference>
<evidence type="ECO:0000256" key="10">
    <source>
        <dbReference type="ARBA" id="ARBA00039097"/>
    </source>
</evidence>
<dbReference type="InterPro" id="IPR036163">
    <property type="entry name" value="HMA_dom_sf"/>
</dbReference>
<evidence type="ECO:0000313" key="14">
    <source>
        <dbReference type="EMBL" id="MDQ2104788.1"/>
    </source>
</evidence>
<organism evidence="14 15">
    <name type="scientific">Azospirillum isscasi</name>
    <dbReference type="NCBI Taxonomy" id="3053926"/>
    <lineage>
        <taxon>Bacteria</taxon>
        <taxon>Pseudomonadati</taxon>
        <taxon>Pseudomonadota</taxon>
        <taxon>Alphaproteobacteria</taxon>
        <taxon>Rhodospirillales</taxon>
        <taxon>Azospirillaceae</taxon>
        <taxon>Azospirillum</taxon>
    </lineage>
</organism>
<evidence type="ECO:0000256" key="9">
    <source>
        <dbReference type="ARBA" id="ARBA00023136"/>
    </source>
</evidence>
<dbReference type="CDD" id="cd00371">
    <property type="entry name" value="HMA"/>
    <property type="match status" value="1"/>
</dbReference>
<dbReference type="InterPro" id="IPR018303">
    <property type="entry name" value="ATPase_P-typ_P_site"/>
</dbReference>
<dbReference type="SUPFAM" id="SSF81653">
    <property type="entry name" value="Calcium ATPase, transduction domain A"/>
    <property type="match status" value="1"/>
</dbReference>
<dbReference type="PROSITE" id="PS00154">
    <property type="entry name" value="ATPASE_E1_E2"/>
    <property type="match status" value="1"/>
</dbReference>
<dbReference type="Gene3D" id="3.40.50.1000">
    <property type="entry name" value="HAD superfamily/HAD-like"/>
    <property type="match status" value="1"/>
</dbReference>
<feature type="domain" description="HMA" evidence="13">
    <location>
        <begin position="23"/>
        <end position="89"/>
    </location>
</feature>
<feature type="transmembrane region" description="Helical" evidence="12">
    <location>
        <begin position="681"/>
        <end position="698"/>
    </location>
</feature>
<keyword evidence="9 12" id="KW-0472">Membrane</keyword>
<dbReference type="Gene3D" id="3.30.70.100">
    <property type="match status" value="1"/>
</dbReference>
<keyword evidence="3 12" id="KW-0812">Transmembrane</keyword>
<dbReference type="InterPro" id="IPR008250">
    <property type="entry name" value="ATPase_P-typ_transduc_dom_A_sf"/>
</dbReference>
<evidence type="ECO:0000256" key="5">
    <source>
        <dbReference type="ARBA" id="ARBA00022741"/>
    </source>
</evidence>
<dbReference type="PANTHER" id="PTHR48085:SF5">
    <property type="entry name" value="CADMIUM_ZINC-TRANSPORTING ATPASE HMA4-RELATED"/>
    <property type="match status" value="1"/>
</dbReference>
<name>A0ABU0WKQ1_9PROT</name>
<dbReference type="EC" id="7.2.2.12" evidence="10"/>
<protein>
    <recommendedName>
        <fullName evidence="10">P-type Zn(2+) transporter</fullName>
        <ecNumber evidence="10">7.2.2.12</ecNumber>
    </recommendedName>
</protein>
<sequence length="740" mass="76136">MQEKTMEAAAETTVETAVAGGERVLRYKVAGMDCPSCVGKIETALRRLPGASGIGLNHHSQILRLTLDEAATSRSTVEDTIRALGYGVEPADTIRLADGGGEAFDAGSRTEPRWWRTGRGRIAIVIGLLAGAAYPLSWLAPALADVAPMPAALLGLAVFGRRAVRLARSGSPFSIEMLMSVATLGALVIGEAEEAAVVVLLFAIGELLEGVAAGTARSGIRALSALVPRTALLIEGEDARAVPVDRLEIGQLVLVRPGDRVSADGVVEEGESDIDESPVTGESVPVAKTVGSPVFAGGINATGVLRVRVTRKASDNTIARIVQLVEEAQAAKSPTARWIERFSARYTPAVVIVSVLTILVPPLGFGGDWHTWVYRGLALLLIGCPCALVLSTPAAIASGIAAGARRGLLVKGGAALEAIGKVRTIAFDKTGTLTLGQPRVTDIVPLAGTERTLLGLAAAAENGSAHPLARAILERAAADGVPLRPARDRKAVPGKAVQAVVGGRLIEVGSPRHAAERCGPEALPADIVAAFEEEGKTVAVVLSDGQPAGLLALRDEPRPDAAQGIAALRGLGVRGVMLTGDNRRTGRAVARSLDLEVKAELLPEDKLREIAALKAHGAVAMIGDGINDGPALAAADVGIAMGGGTDVALETADAALLGNRVEGVAELVALSRATLANIRQNVAFALGLKAVFLVTTLFGVTDLWLAILADTGATIVVTLNALRLLRRTGGGPVPAPQPAP</sequence>
<evidence type="ECO:0000256" key="2">
    <source>
        <dbReference type="ARBA" id="ARBA00006024"/>
    </source>
</evidence>
<evidence type="ECO:0000313" key="15">
    <source>
        <dbReference type="Proteomes" id="UP001227317"/>
    </source>
</evidence>
<dbReference type="InterPro" id="IPR036412">
    <property type="entry name" value="HAD-like_sf"/>
</dbReference>
<dbReference type="RefSeq" id="WP_306708852.1">
    <property type="nucleotide sequence ID" value="NZ_JAUJFI010000104.1"/>
</dbReference>
<dbReference type="Proteomes" id="UP001227317">
    <property type="component" value="Unassembled WGS sequence"/>
</dbReference>
<dbReference type="InterPro" id="IPR023299">
    <property type="entry name" value="ATPase_P-typ_cyto_dom_N"/>
</dbReference>
<keyword evidence="12" id="KW-1003">Cell membrane</keyword>
<dbReference type="InterPro" id="IPR051014">
    <property type="entry name" value="Cation_Transport_ATPase_IB"/>
</dbReference>
<dbReference type="PRINTS" id="PR00941">
    <property type="entry name" value="CDATPASE"/>
</dbReference>
<dbReference type="SFLD" id="SFLDG00002">
    <property type="entry name" value="C1.7:_P-type_atpase_like"/>
    <property type="match status" value="1"/>
</dbReference>
<comment type="subcellular location">
    <subcellularLocation>
        <location evidence="12">Cell membrane</location>
    </subcellularLocation>
    <subcellularLocation>
        <location evidence="1">Membrane</location>
        <topology evidence="1">Multi-pass membrane protein</topology>
    </subcellularLocation>
</comment>
<dbReference type="SFLD" id="SFLDF00027">
    <property type="entry name" value="p-type_atpase"/>
    <property type="match status" value="1"/>
</dbReference>
<evidence type="ECO:0000256" key="12">
    <source>
        <dbReference type="RuleBase" id="RU362081"/>
    </source>
</evidence>
<comment type="caution">
    <text evidence="14">The sequence shown here is derived from an EMBL/GenBank/DDBJ whole genome shotgun (WGS) entry which is preliminary data.</text>
</comment>
<dbReference type="InterPro" id="IPR023298">
    <property type="entry name" value="ATPase_P-typ_TM_dom_sf"/>
</dbReference>
<dbReference type="InterPro" id="IPR023214">
    <property type="entry name" value="HAD_sf"/>
</dbReference>
<evidence type="ECO:0000256" key="7">
    <source>
        <dbReference type="ARBA" id="ARBA00022967"/>
    </source>
</evidence>
<keyword evidence="5 12" id="KW-0547">Nucleotide-binding</keyword>
<keyword evidence="6 12" id="KW-0067">ATP-binding</keyword>
<reference evidence="14 15" key="1">
    <citation type="submission" date="2023-06" db="EMBL/GenBank/DDBJ databases">
        <title>Azospirillum isscasensis sp.nov, a bacterium isolated from rhizosphere soil of rice.</title>
        <authorList>
            <person name="Wang H."/>
        </authorList>
    </citation>
    <scope>NUCLEOTIDE SEQUENCE [LARGE SCALE GENOMIC DNA]</scope>
    <source>
        <strain evidence="14 15">C340-1</strain>
    </source>
</reference>
<dbReference type="EMBL" id="JAUJFI010000104">
    <property type="protein sequence ID" value="MDQ2104788.1"/>
    <property type="molecule type" value="Genomic_DNA"/>
</dbReference>
<dbReference type="InterPro" id="IPR027256">
    <property type="entry name" value="P-typ_ATPase_IB"/>
</dbReference>
<dbReference type="SUPFAM" id="SSF55008">
    <property type="entry name" value="HMA, heavy metal-associated domain"/>
    <property type="match status" value="1"/>
</dbReference>
<evidence type="ECO:0000256" key="1">
    <source>
        <dbReference type="ARBA" id="ARBA00004141"/>
    </source>
</evidence>
<comment type="similarity">
    <text evidence="2 12">Belongs to the cation transport ATPase (P-type) (TC 3.A.3) family. Type IB subfamily.</text>
</comment>
<gene>
    <name evidence="14" type="ORF">QSG27_18960</name>
</gene>
<proteinExistence type="inferred from homology"/>
<keyword evidence="7" id="KW-1278">Translocase</keyword>
<dbReference type="Gene3D" id="3.40.1110.10">
    <property type="entry name" value="Calcium-transporting ATPase, cytoplasmic domain N"/>
    <property type="match status" value="1"/>
</dbReference>
<dbReference type="Pfam" id="PF00122">
    <property type="entry name" value="E1-E2_ATPase"/>
    <property type="match status" value="1"/>
</dbReference>
<dbReference type="NCBIfam" id="TIGR01525">
    <property type="entry name" value="ATPase-IB_hvy"/>
    <property type="match status" value="1"/>
</dbReference>
<dbReference type="NCBIfam" id="TIGR01512">
    <property type="entry name" value="ATPase-IB2_Cd"/>
    <property type="match status" value="1"/>
</dbReference>
<dbReference type="Pfam" id="PF00702">
    <property type="entry name" value="Hydrolase"/>
    <property type="match status" value="1"/>
</dbReference>
<evidence type="ECO:0000256" key="4">
    <source>
        <dbReference type="ARBA" id="ARBA00022723"/>
    </source>
</evidence>
<evidence type="ECO:0000256" key="8">
    <source>
        <dbReference type="ARBA" id="ARBA00022989"/>
    </source>
</evidence>
<dbReference type="SUPFAM" id="SSF56784">
    <property type="entry name" value="HAD-like"/>
    <property type="match status" value="1"/>
</dbReference>
<dbReference type="Gene3D" id="2.70.150.10">
    <property type="entry name" value="Calcium-transporting ATPase, cytoplasmic transduction domain A"/>
    <property type="match status" value="1"/>
</dbReference>
<dbReference type="SUPFAM" id="SSF81660">
    <property type="entry name" value="Metal cation-transporting ATPase, ATP-binding domain N"/>
    <property type="match status" value="1"/>
</dbReference>
<feature type="transmembrane region" description="Helical" evidence="12">
    <location>
        <begin position="122"/>
        <end position="140"/>
    </location>
</feature>
<accession>A0ABU0WKQ1</accession>
<dbReference type="InterPro" id="IPR006121">
    <property type="entry name" value="HMA_dom"/>
</dbReference>
<dbReference type="InterPro" id="IPR059000">
    <property type="entry name" value="ATPase_P-type_domA"/>
</dbReference>
<feature type="transmembrane region" description="Helical" evidence="12">
    <location>
        <begin position="377"/>
        <end position="402"/>
    </location>
</feature>
<evidence type="ECO:0000259" key="13">
    <source>
        <dbReference type="PROSITE" id="PS50846"/>
    </source>
</evidence>
<keyword evidence="15" id="KW-1185">Reference proteome</keyword>
<dbReference type="NCBIfam" id="TIGR01511">
    <property type="entry name" value="ATPase-IB1_Cu"/>
    <property type="match status" value="1"/>
</dbReference>
<dbReference type="PRINTS" id="PR00119">
    <property type="entry name" value="CATATPASE"/>
</dbReference>
<dbReference type="PANTHER" id="PTHR48085">
    <property type="entry name" value="CADMIUM/ZINC-TRANSPORTING ATPASE HMA2-RELATED"/>
    <property type="match status" value="1"/>
</dbReference>
<feature type="transmembrane region" description="Helical" evidence="12">
    <location>
        <begin position="346"/>
        <end position="365"/>
    </location>
</feature>
<keyword evidence="4 12" id="KW-0479">Metal-binding</keyword>
<keyword evidence="8 12" id="KW-1133">Transmembrane helix</keyword>
<dbReference type="NCBIfam" id="TIGR01494">
    <property type="entry name" value="ATPase_P-type"/>
    <property type="match status" value="1"/>
</dbReference>
<dbReference type="InterPro" id="IPR044492">
    <property type="entry name" value="P_typ_ATPase_HD_dom"/>
</dbReference>
<evidence type="ECO:0000256" key="3">
    <source>
        <dbReference type="ARBA" id="ARBA00022692"/>
    </source>
</evidence>
<evidence type="ECO:0000256" key="11">
    <source>
        <dbReference type="ARBA" id="ARBA00047308"/>
    </source>
</evidence>
<comment type="catalytic activity">
    <reaction evidence="11">
        <text>Zn(2+)(in) + ATP + H2O = Zn(2+)(out) + ADP + phosphate + H(+)</text>
        <dbReference type="Rhea" id="RHEA:20621"/>
        <dbReference type="ChEBI" id="CHEBI:15377"/>
        <dbReference type="ChEBI" id="CHEBI:15378"/>
        <dbReference type="ChEBI" id="CHEBI:29105"/>
        <dbReference type="ChEBI" id="CHEBI:30616"/>
        <dbReference type="ChEBI" id="CHEBI:43474"/>
        <dbReference type="ChEBI" id="CHEBI:456216"/>
        <dbReference type="EC" id="7.2.2.12"/>
    </reaction>
</comment>
<dbReference type="SUPFAM" id="SSF81665">
    <property type="entry name" value="Calcium ATPase, transmembrane domain M"/>
    <property type="match status" value="1"/>
</dbReference>
<feature type="transmembrane region" description="Helical" evidence="12">
    <location>
        <begin position="704"/>
        <end position="722"/>
    </location>
</feature>
<evidence type="ECO:0000256" key="6">
    <source>
        <dbReference type="ARBA" id="ARBA00022840"/>
    </source>
</evidence>
<dbReference type="SFLD" id="SFLDS00003">
    <property type="entry name" value="Haloacid_Dehalogenase"/>
    <property type="match status" value="1"/>
</dbReference>
<dbReference type="PROSITE" id="PS50846">
    <property type="entry name" value="HMA_2"/>
    <property type="match status" value="1"/>
</dbReference>